<keyword evidence="3" id="KW-1185">Reference proteome</keyword>
<feature type="compositionally biased region" description="Low complexity" evidence="1">
    <location>
        <begin position="45"/>
        <end position="55"/>
    </location>
</feature>
<evidence type="ECO:0000313" key="2">
    <source>
        <dbReference type="EMBL" id="KAJ9181684.1"/>
    </source>
</evidence>
<dbReference type="Proteomes" id="UP001174677">
    <property type="component" value="Chromosome 5"/>
</dbReference>
<organism evidence="2 3">
    <name type="scientific">Hevea brasiliensis</name>
    <name type="common">Para rubber tree</name>
    <name type="synonym">Siphonia brasiliensis</name>
    <dbReference type="NCBI Taxonomy" id="3981"/>
    <lineage>
        <taxon>Eukaryota</taxon>
        <taxon>Viridiplantae</taxon>
        <taxon>Streptophyta</taxon>
        <taxon>Embryophyta</taxon>
        <taxon>Tracheophyta</taxon>
        <taxon>Spermatophyta</taxon>
        <taxon>Magnoliopsida</taxon>
        <taxon>eudicotyledons</taxon>
        <taxon>Gunneridae</taxon>
        <taxon>Pentapetalae</taxon>
        <taxon>rosids</taxon>
        <taxon>fabids</taxon>
        <taxon>Malpighiales</taxon>
        <taxon>Euphorbiaceae</taxon>
        <taxon>Crotonoideae</taxon>
        <taxon>Micrandreae</taxon>
        <taxon>Hevea</taxon>
    </lineage>
</organism>
<evidence type="ECO:0008006" key="4">
    <source>
        <dbReference type="Google" id="ProtNLM"/>
    </source>
</evidence>
<comment type="caution">
    <text evidence="2">The sequence shown here is derived from an EMBL/GenBank/DDBJ whole genome shotgun (WGS) entry which is preliminary data.</text>
</comment>
<gene>
    <name evidence="2" type="ORF">P3X46_009788</name>
</gene>
<evidence type="ECO:0000256" key="1">
    <source>
        <dbReference type="SAM" id="MobiDB-lite"/>
    </source>
</evidence>
<name>A0ABQ9MMY6_HEVBR</name>
<evidence type="ECO:0000313" key="3">
    <source>
        <dbReference type="Proteomes" id="UP001174677"/>
    </source>
</evidence>
<feature type="compositionally biased region" description="Polar residues" evidence="1">
    <location>
        <begin position="19"/>
        <end position="33"/>
    </location>
</feature>
<dbReference type="EMBL" id="JARPOI010000005">
    <property type="protein sequence ID" value="KAJ9181684.1"/>
    <property type="molecule type" value="Genomic_DNA"/>
</dbReference>
<proteinExistence type="predicted"/>
<sequence length="191" mass="20637">MSEDMWGCCNMMSPEGASSDKNVISSASTGQTPCPQPPFDPHAGPSSPSSSVVSVPQDELWAALDKRPDSITSNRIFQAPSPGVPAEVFEVSPSPDQEAQLQAAPSLLAVEHRISEVLSSFNRITMRSDILSSVYDKLGLKTASSQKLHHLMNQLDILEHSEGDERPKTGAKAAQKLIEVINDWCKQNPGQ</sequence>
<accession>A0ABQ9MMY6</accession>
<reference evidence="2" key="1">
    <citation type="journal article" date="2023" name="Plant Biotechnol. J.">
        <title>Chromosome-level wild Hevea brasiliensis genome provides new tools for genomic-assisted breeding and valuable loci to elevate rubber yield.</title>
        <authorList>
            <person name="Cheng H."/>
            <person name="Song X."/>
            <person name="Hu Y."/>
            <person name="Wu T."/>
            <person name="Yang Q."/>
            <person name="An Z."/>
            <person name="Feng S."/>
            <person name="Deng Z."/>
            <person name="Wu W."/>
            <person name="Zeng X."/>
            <person name="Tu M."/>
            <person name="Wang X."/>
            <person name="Huang H."/>
        </authorList>
    </citation>
    <scope>NUCLEOTIDE SEQUENCE</scope>
    <source>
        <strain evidence="2">MT/VB/25A 57/8</strain>
    </source>
</reference>
<protein>
    <recommendedName>
        <fullName evidence="4">BAG domain-containing protein</fullName>
    </recommendedName>
</protein>
<feature type="region of interest" description="Disordered" evidence="1">
    <location>
        <begin position="1"/>
        <end position="55"/>
    </location>
</feature>